<dbReference type="AlphaFoldDB" id="A0A437M3E6"/>
<evidence type="ECO:0000256" key="5">
    <source>
        <dbReference type="SAM" id="SignalP"/>
    </source>
</evidence>
<feature type="signal peptide" evidence="5">
    <location>
        <begin position="1"/>
        <end position="18"/>
    </location>
</feature>
<name>A0A437M3E6_9PROT</name>
<evidence type="ECO:0000256" key="3">
    <source>
        <dbReference type="ARBA" id="ARBA00022448"/>
    </source>
</evidence>
<dbReference type="InterPro" id="IPR030678">
    <property type="entry name" value="Peptide/Ni-bd"/>
</dbReference>
<keyword evidence="3" id="KW-0813">Transport</keyword>
<evidence type="ECO:0000259" key="6">
    <source>
        <dbReference type="Pfam" id="PF00496"/>
    </source>
</evidence>
<organism evidence="7 8">
    <name type="scientific">Rhodovarius crocodyli</name>
    <dbReference type="NCBI Taxonomy" id="1979269"/>
    <lineage>
        <taxon>Bacteria</taxon>
        <taxon>Pseudomonadati</taxon>
        <taxon>Pseudomonadota</taxon>
        <taxon>Alphaproteobacteria</taxon>
        <taxon>Acetobacterales</taxon>
        <taxon>Roseomonadaceae</taxon>
        <taxon>Rhodovarius</taxon>
    </lineage>
</organism>
<dbReference type="GO" id="GO:1904680">
    <property type="term" value="F:peptide transmembrane transporter activity"/>
    <property type="evidence" value="ECO:0007669"/>
    <property type="project" value="TreeGrafter"/>
</dbReference>
<dbReference type="InterPro" id="IPR000914">
    <property type="entry name" value="SBP_5_dom"/>
</dbReference>
<dbReference type="CDD" id="cd08498">
    <property type="entry name" value="PBP2_NikA_DppA_OppA_like_2"/>
    <property type="match status" value="1"/>
</dbReference>
<comment type="similarity">
    <text evidence="2">Belongs to the bacterial solute-binding protein 5 family.</text>
</comment>
<comment type="caution">
    <text evidence="7">The sequence shown here is derived from an EMBL/GenBank/DDBJ whole genome shotgun (WGS) entry which is preliminary data.</text>
</comment>
<dbReference type="PIRSF" id="PIRSF002741">
    <property type="entry name" value="MppA"/>
    <property type="match status" value="1"/>
</dbReference>
<gene>
    <name evidence="7" type="ORF">EOD42_18555</name>
</gene>
<dbReference type="PANTHER" id="PTHR30290">
    <property type="entry name" value="PERIPLASMIC BINDING COMPONENT OF ABC TRANSPORTER"/>
    <property type="match status" value="1"/>
</dbReference>
<dbReference type="Gene3D" id="3.40.190.10">
    <property type="entry name" value="Periplasmic binding protein-like II"/>
    <property type="match status" value="1"/>
</dbReference>
<dbReference type="GO" id="GO:0015833">
    <property type="term" value="P:peptide transport"/>
    <property type="evidence" value="ECO:0007669"/>
    <property type="project" value="TreeGrafter"/>
</dbReference>
<dbReference type="InterPro" id="IPR039424">
    <property type="entry name" value="SBP_5"/>
</dbReference>
<feature type="domain" description="Solute-binding protein family 5" evidence="6">
    <location>
        <begin position="62"/>
        <end position="431"/>
    </location>
</feature>
<dbReference type="Gene3D" id="3.90.76.10">
    <property type="entry name" value="Dipeptide-binding Protein, Domain 1"/>
    <property type="match status" value="1"/>
</dbReference>
<evidence type="ECO:0000256" key="1">
    <source>
        <dbReference type="ARBA" id="ARBA00004418"/>
    </source>
</evidence>
<dbReference type="Gene3D" id="3.10.105.10">
    <property type="entry name" value="Dipeptide-binding Protein, Domain 3"/>
    <property type="match status" value="1"/>
</dbReference>
<keyword evidence="4 5" id="KW-0732">Signal</keyword>
<reference evidence="7 8" key="1">
    <citation type="submission" date="2019-01" db="EMBL/GenBank/DDBJ databases">
        <authorList>
            <person name="Chen W.-M."/>
        </authorList>
    </citation>
    <scope>NUCLEOTIDE SEQUENCE [LARGE SCALE GENOMIC DNA]</scope>
    <source>
        <strain evidence="7 8">CCP-6</strain>
    </source>
</reference>
<evidence type="ECO:0000256" key="2">
    <source>
        <dbReference type="ARBA" id="ARBA00005695"/>
    </source>
</evidence>
<dbReference type="Proteomes" id="UP000282957">
    <property type="component" value="Unassembled WGS sequence"/>
</dbReference>
<sequence>MRLTAIALGCCLSIPAWAQTLTLGVSATPNSVDPHFNYGTSTQTLTYHLFDTLFQRQPDSTLAPGLALSWHAVEPTVWEIKLRPDVRFTNGAAFTADDVVFSIARAPNVPNATASYAGAVRSVDRVEVIDPLTIRIHTRGPAPTMPMDMAPLGIVSRQVGEGAATEDYNAGRAAIGTGPYRLIRFIPGQQAELERNPNWWGPAQPWERVVLRFLPNAGTRTAALLSGDVDLIDTPSPNDLPRLRGDNRFAVFSGASMRLVYLAPNQQAQVAPFITDNAGNPLPANPLRDQRVRQALSMAINREALATRIMQGTASPAGQWMPAGTYSHNPAVPVPAQDIEGARRLLAAAGYPDGFRMTMHVPNNARPTDPISAQAIAQMWTRVGVRTEVEAQPLAAYSPRAARMEYAMTMHGWGSIGHSGHPMVNMVATNDRQRLTGGFNRSGYSNPAIDEMIATAMAEMDDAKREQLLNQAVAASIQDGAVIPLYNLTNFWAARRGVEYRPTTYDYTLAINARPVR</sequence>
<feature type="chain" id="PRO_5019477247" evidence="5">
    <location>
        <begin position="19"/>
        <end position="517"/>
    </location>
</feature>
<evidence type="ECO:0000313" key="8">
    <source>
        <dbReference type="Proteomes" id="UP000282957"/>
    </source>
</evidence>
<protein>
    <submittedName>
        <fullName evidence="7">ABC transporter substrate-binding protein</fullName>
    </submittedName>
</protein>
<dbReference type="OrthoDB" id="9803988at2"/>
<keyword evidence="8" id="KW-1185">Reference proteome</keyword>
<evidence type="ECO:0000256" key="4">
    <source>
        <dbReference type="ARBA" id="ARBA00022729"/>
    </source>
</evidence>
<dbReference type="PANTHER" id="PTHR30290:SF9">
    <property type="entry name" value="OLIGOPEPTIDE-BINDING PROTEIN APPA"/>
    <property type="match status" value="1"/>
</dbReference>
<accession>A0A437M3E6</accession>
<comment type="subcellular location">
    <subcellularLocation>
        <location evidence="1">Periplasm</location>
    </subcellularLocation>
</comment>
<dbReference type="RefSeq" id="WP_127789072.1">
    <property type="nucleotide sequence ID" value="NZ_SACL01000007.1"/>
</dbReference>
<dbReference type="SUPFAM" id="SSF53850">
    <property type="entry name" value="Periplasmic binding protein-like II"/>
    <property type="match status" value="1"/>
</dbReference>
<dbReference type="GO" id="GO:0030288">
    <property type="term" value="C:outer membrane-bounded periplasmic space"/>
    <property type="evidence" value="ECO:0007669"/>
    <property type="project" value="UniProtKB-ARBA"/>
</dbReference>
<dbReference type="EMBL" id="SACL01000007">
    <property type="protein sequence ID" value="RVT92218.1"/>
    <property type="molecule type" value="Genomic_DNA"/>
</dbReference>
<dbReference type="Pfam" id="PF00496">
    <property type="entry name" value="SBP_bac_5"/>
    <property type="match status" value="1"/>
</dbReference>
<proteinExistence type="inferred from homology"/>
<evidence type="ECO:0000313" key="7">
    <source>
        <dbReference type="EMBL" id="RVT92218.1"/>
    </source>
</evidence>
<dbReference type="GO" id="GO:0043190">
    <property type="term" value="C:ATP-binding cassette (ABC) transporter complex"/>
    <property type="evidence" value="ECO:0007669"/>
    <property type="project" value="InterPro"/>
</dbReference>